<evidence type="ECO:0000259" key="6">
    <source>
        <dbReference type="PROSITE" id="PS51433"/>
    </source>
</evidence>
<dbReference type="InterPro" id="IPR003118">
    <property type="entry name" value="Pointed_dom"/>
</dbReference>
<dbReference type="EMBL" id="JAODUP010000259">
    <property type="protein sequence ID" value="KAK2154729.1"/>
    <property type="molecule type" value="Genomic_DNA"/>
</dbReference>
<dbReference type="GO" id="GO:0000981">
    <property type="term" value="F:DNA-binding transcription factor activity, RNA polymerase II-specific"/>
    <property type="evidence" value="ECO:0007669"/>
    <property type="project" value="TreeGrafter"/>
</dbReference>
<dbReference type="GO" id="GO:0043565">
    <property type="term" value="F:sequence-specific DNA binding"/>
    <property type="evidence" value="ECO:0007669"/>
    <property type="project" value="InterPro"/>
</dbReference>
<sequence>MPEESRSGPLYCQIRDPLADKHTTKAPSKQQARRQVSELWRDIEDLLALESCHEFAEAKSGDQTESADTELVPSSRNPSLAQTTPDFSVLIAGQSTDDSSPDSQEVPYLPWIESVGSSSEQQTTRLTPSSSFGSDLADVGNLTVENRGTLTNQTVDLAESLSSVHDIVLTVLNPVSVKSGASGSSTNERNRQGTMESVLHARNPLVTDYCHYEPYGNGFDVMDDVDSFMRGGPCGVVLEERIRYACTVLDIPMDPNSWTVDQVQKWAMFVLKRDDGVILDTESIMGLTLDGATLTQMTKDDLISYFPTIGETLYNELEVWCFGLTSPLTGGALSQLPSEPEYVDLDNFTKNKSCDVINAPYPSSPLQSQTNSMTSSIPSVASPDDVLLPPLCSLVPGHQAYIKPEVREHDDCSATCSDLSSVATSIGGFSSYSGYSPSSSSCGNSSTDDFYDDHESTSQSRGHVISDHRHGGKHTIQLWQFLKNLLLQPQYESYIRWLDRGKGIFKIEDSAYVAKLWGRRKNRPAMNYDKLSRSIRQYYKKGIIKKTGQSKRLVYQFCPQYNS</sequence>
<reference evidence="7" key="1">
    <citation type="journal article" date="2023" name="Mol. Biol. Evol.">
        <title>Third-Generation Sequencing Reveals the Adaptive Role of the Epigenome in Three Deep-Sea Polychaetes.</title>
        <authorList>
            <person name="Perez M."/>
            <person name="Aroh O."/>
            <person name="Sun Y."/>
            <person name="Lan Y."/>
            <person name="Juniper S.K."/>
            <person name="Young C.R."/>
            <person name="Angers B."/>
            <person name="Qian P.Y."/>
        </authorList>
    </citation>
    <scope>NUCLEOTIDE SEQUENCE</scope>
    <source>
        <strain evidence="7">P08H-3</strain>
    </source>
</reference>
<comment type="similarity">
    <text evidence="1 3">Belongs to the ETS family.</text>
</comment>
<dbReference type="PANTHER" id="PTHR11849:SF182">
    <property type="entry name" value="SAM POINTED DOMAIN-CONTAINING ETS TRANSCRIPTION FACTOR"/>
    <property type="match status" value="1"/>
</dbReference>
<comment type="caution">
    <text evidence="7">The sequence shown here is derived from an EMBL/GenBank/DDBJ whole genome shotgun (WGS) entry which is preliminary data.</text>
</comment>
<evidence type="ECO:0000313" key="7">
    <source>
        <dbReference type="EMBL" id="KAK2154729.1"/>
    </source>
</evidence>
<dbReference type="InterPro" id="IPR013761">
    <property type="entry name" value="SAM/pointed_sf"/>
</dbReference>
<dbReference type="InterPro" id="IPR036390">
    <property type="entry name" value="WH_DNA-bd_sf"/>
</dbReference>
<evidence type="ECO:0000256" key="2">
    <source>
        <dbReference type="ARBA" id="ARBA00023125"/>
    </source>
</evidence>
<feature type="region of interest" description="Disordered" evidence="4">
    <location>
        <begin position="56"/>
        <end position="84"/>
    </location>
</feature>
<dbReference type="AlphaFoldDB" id="A0AAD9JK71"/>
<dbReference type="PRINTS" id="PR00454">
    <property type="entry name" value="ETSDOMAIN"/>
</dbReference>
<dbReference type="Gene3D" id="1.10.10.10">
    <property type="entry name" value="Winged helix-like DNA-binding domain superfamily/Winged helix DNA-binding domain"/>
    <property type="match status" value="1"/>
</dbReference>
<keyword evidence="8" id="KW-1185">Reference proteome</keyword>
<evidence type="ECO:0000256" key="4">
    <source>
        <dbReference type="SAM" id="MobiDB-lite"/>
    </source>
</evidence>
<dbReference type="GO" id="GO:0005634">
    <property type="term" value="C:nucleus"/>
    <property type="evidence" value="ECO:0007669"/>
    <property type="project" value="UniProtKB-SubCell"/>
</dbReference>
<evidence type="ECO:0000256" key="3">
    <source>
        <dbReference type="RuleBase" id="RU004019"/>
    </source>
</evidence>
<protein>
    <submittedName>
        <fullName evidence="7">Uncharacterized protein</fullName>
    </submittedName>
</protein>
<evidence type="ECO:0000259" key="5">
    <source>
        <dbReference type="PROSITE" id="PS50061"/>
    </source>
</evidence>
<feature type="region of interest" description="Disordered" evidence="4">
    <location>
        <begin position="1"/>
        <end position="36"/>
    </location>
</feature>
<evidence type="ECO:0000313" key="8">
    <source>
        <dbReference type="Proteomes" id="UP001208570"/>
    </source>
</evidence>
<dbReference type="PROSITE" id="PS00346">
    <property type="entry name" value="ETS_DOMAIN_2"/>
    <property type="match status" value="1"/>
</dbReference>
<dbReference type="InterPro" id="IPR046328">
    <property type="entry name" value="ETS_fam"/>
</dbReference>
<keyword evidence="3" id="KW-0539">Nucleus</keyword>
<dbReference type="PROSITE" id="PS51433">
    <property type="entry name" value="PNT"/>
    <property type="match status" value="1"/>
</dbReference>
<dbReference type="Pfam" id="PF00178">
    <property type="entry name" value="Ets"/>
    <property type="match status" value="1"/>
</dbReference>
<dbReference type="InterPro" id="IPR036388">
    <property type="entry name" value="WH-like_DNA-bd_sf"/>
</dbReference>
<dbReference type="SMART" id="SM00251">
    <property type="entry name" value="SAM_PNT"/>
    <property type="match status" value="1"/>
</dbReference>
<dbReference type="Proteomes" id="UP001208570">
    <property type="component" value="Unassembled WGS sequence"/>
</dbReference>
<dbReference type="Pfam" id="PF02198">
    <property type="entry name" value="SAM_PNT"/>
    <property type="match status" value="1"/>
</dbReference>
<comment type="subcellular location">
    <subcellularLocation>
        <location evidence="3">Nucleus</location>
    </subcellularLocation>
</comment>
<feature type="domain" description="PNT" evidence="6">
    <location>
        <begin position="237"/>
        <end position="324"/>
    </location>
</feature>
<dbReference type="InterPro" id="IPR000418">
    <property type="entry name" value="Ets_dom"/>
</dbReference>
<proteinExistence type="inferred from homology"/>
<feature type="compositionally biased region" description="Polar residues" evidence="4">
    <location>
        <begin position="25"/>
        <end position="34"/>
    </location>
</feature>
<organism evidence="7 8">
    <name type="scientific">Paralvinella palmiformis</name>
    <dbReference type="NCBI Taxonomy" id="53620"/>
    <lineage>
        <taxon>Eukaryota</taxon>
        <taxon>Metazoa</taxon>
        <taxon>Spiralia</taxon>
        <taxon>Lophotrochozoa</taxon>
        <taxon>Annelida</taxon>
        <taxon>Polychaeta</taxon>
        <taxon>Sedentaria</taxon>
        <taxon>Canalipalpata</taxon>
        <taxon>Terebellida</taxon>
        <taxon>Terebelliformia</taxon>
        <taxon>Alvinellidae</taxon>
        <taxon>Paralvinella</taxon>
    </lineage>
</organism>
<feature type="region of interest" description="Disordered" evidence="4">
    <location>
        <begin position="446"/>
        <end position="467"/>
    </location>
</feature>
<feature type="domain" description="ETS" evidence="5">
    <location>
        <begin position="476"/>
        <end position="558"/>
    </location>
</feature>
<dbReference type="SUPFAM" id="SSF47769">
    <property type="entry name" value="SAM/Pointed domain"/>
    <property type="match status" value="1"/>
</dbReference>
<dbReference type="GO" id="GO:0030154">
    <property type="term" value="P:cell differentiation"/>
    <property type="evidence" value="ECO:0007669"/>
    <property type="project" value="TreeGrafter"/>
</dbReference>
<feature type="compositionally biased region" description="Polar residues" evidence="4">
    <location>
        <begin position="63"/>
        <end position="84"/>
    </location>
</feature>
<dbReference type="SMART" id="SM00413">
    <property type="entry name" value="ETS"/>
    <property type="match status" value="1"/>
</dbReference>
<dbReference type="PROSITE" id="PS50061">
    <property type="entry name" value="ETS_DOMAIN_3"/>
    <property type="match status" value="1"/>
</dbReference>
<keyword evidence="2 3" id="KW-0238">DNA-binding</keyword>
<gene>
    <name evidence="7" type="ORF">LSH36_259g04032</name>
</gene>
<dbReference type="PANTHER" id="PTHR11849">
    <property type="entry name" value="ETS"/>
    <property type="match status" value="1"/>
</dbReference>
<dbReference type="Gene3D" id="1.10.150.50">
    <property type="entry name" value="Transcription Factor, Ets-1"/>
    <property type="match status" value="1"/>
</dbReference>
<accession>A0AAD9JK71</accession>
<dbReference type="SUPFAM" id="SSF46785">
    <property type="entry name" value="Winged helix' DNA-binding domain"/>
    <property type="match status" value="1"/>
</dbReference>
<name>A0AAD9JK71_9ANNE</name>
<evidence type="ECO:0000256" key="1">
    <source>
        <dbReference type="ARBA" id="ARBA00005562"/>
    </source>
</evidence>